<dbReference type="InterPro" id="IPR036942">
    <property type="entry name" value="Beta-barrel_TonB_sf"/>
</dbReference>
<dbReference type="CDD" id="cd01347">
    <property type="entry name" value="ligand_gated_channel"/>
    <property type="match status" value="1"/>
</dbReference>
<dbReference type="EMBL" id="QQAW01000007">
    <property type="protein sequence ID" value="RDI37044.1"/>
    <property type="molecule type" value="Genomic_DNA"/>
</dbReference>
<evidence type="ECO:0000256" key="6">
    <source>
        <dbReference type="ARBA" id="ARBA00023136"/>
    </source>
</evidence>
<feature type="signal peptide" evidence="11">
    <location>
        <begin position="1"/>
        <end position="27"/>
    </location>
</feature>
<dbReference type="PROSITE" id="PS52016">
    <property type="entry name" value="TONB_DEPENDENT_REC_3"/>
    <property type="match status" value="1"/>
</dbReference>
<dbReference type="Proteomes" id="UP000254958">
    <property type="component" value="Unassembled WGS sequence"/>
</dbReference>
<evidence type="ECO:0000256" key="1">
    <source>
        <dbReference type="ARBA" id="ARBA00004571"/>
    </source>
</evidence>
<evidence type="ECO:0000256" key="7">
    <source>
        <dbReference type="ARBA" id="ARBA00023237"/>
    </source>
</evidence>
<keyword evidence="6 8" id="KW-0472">Membrane</keyword>
<evidence type="ECO:0000256" key="4">
    <source>
        <dbReference type="ARBA" id="ARBA00022692"/>
    </source>
</evidence>
<dbReference type="PANTHER" id="PTHR32552:SF83">
    <property type="entry name" value="BLR3904 PROTEIN"/>
    <property type="match status" value="1"/>
</dbReference>
<comment type="caution">
    <text evidence="14">The sequence shown here is derived from an EMBL/GenBank/DDBJ whole genome shotgun (WGS) entry which is preliminary data.</text>
</comment>
<dbReference type="Gene3D" id="2.170.130.10">
    <property type="entry name" value="TonB-dependent receptor, plug domain"/>
    <property type="match status" value="1"/>
</dbReference>
<keyword evidence="4 8" id="KW-0812">Transmembrane</keyword>
<reference evidence="14 15" key="1">
    <citation type="submission" date="2018-07" db="EMBL/GenBank/DDBJ databases">
        <title>Genomic Encyclopedia of Type Strains, Phase IV (KMG-IV): sequencing the most valuable type-strain genomes for metagenomic binning, comparative biology and taxonomic classification.</title>
        <authorList>
            <person name="Goeker M."/>
        </authorList>
    </citation>
    <scope>NUCLEOTIDE SEQUENCE [LARGE SCALE GENOMIC DNA]</scope>
    <source>
        <strain evidence="14 15">DSM 5603</strain>
    </source>
</reference>
<feature type="domain" description="TonB-dependent receptor plug" evidence="13">
    <location>
        <begin position="101"/>
        <end position="200"/>
    </location>
</feature>
<organism evidence="14 15">
    <name type="scientific">Gluconacetobacter liquefaciens</name>
    <name type="common">Acetobacter liquefaciens</name>
    <dbReference type="NCBI Taxonomy" id="89584"/>
    <lineage>
        <taxon>Bacteria</taxon>
        <taxon>Pseudomonadati</taxon>
        <taxon>Pseudomonadota</taxon>
        <taxon>Alphaproteobacteria</taxon>
        <taxon>Acetobacterales</taxon>
        <taxon>Acetobacteraceae</taxon>
        <taxon>Gluconacetobacter</taxon>
    </lineage>
</organism>
<feature type="domain" description="TonB-dependent receptor-like beta-barrel" evidence="12">
    <location>
        <begin position="305"/>
        <end position="770"/>
    </location>
</feature>
<comment type="subcellular location">
    <subcellularLocation>
        <location evidence="1 8">Cell outer membrane</location>
        <topology evidence="1 8">Multi-pass membrane protein</topology>
    </subcellularLocation>
</comment>
<feature type="chain" id="PRO_5016787670" evidence="11">
    <location>
        <begin position="28"/>
        <end position="800"/>
    </location>
</feature>
<evidence type="ECO:0000256" key="9">
    <source>
        <dbReference type="RuleBase" id="RU003357"/>
    </source>
</evidence>
<dbReference type="RefSeq" id="WP_245949019.1">
    <property type="nucleotide sequence ID" value="NZ_BJMI01000011.1"/>
</dbReference>
<keyword evidence="5 9" id="KW-0798">TonB box</keyword>
<evidence type="ECO:0000313" key="15">
    <source>
        <dbReference type="Proteomes" id="UP000254958"/>
    </source>
</evidence>
<dbReference type="Gene3D" id="2.40.170.20">
    <property type="entry name" value="TonB-dependent receptor, beta-barrel domain"/>
    <property type="match status" value="1"/>
</dbReference>
<evidence type="ECO:0000256" key="3">
    <source>
        <dbReference type="ARBA" id="ARBA00022452"/>
    </source>
</evidence>
<evidence type="ECO:0000256" key="5">
    <source>
        <dbReference type="ARBA" id="ARBA00023077"/>
    </source>
</evidence>
<keyword evidence="2 8" id="KW-0813">Transport</keyword>
<keyword evidence="7 8" id="KW-0998">Cell outer membrane</keyword>
<keyword evidence="11" id="KW-0732">Signal</keyword>
<evidence type="ECO:0000259" key="13">
    <source>
        <dbReference type="Pfam" id="PF07715"/>
    </source>
</evidence>
<evidence type="ECO:0000313" key="14">
    <source>
        <dbReference type="EMBL" id="RDI37044.1"/>
    </source>
</evidence>
<evidence type="ECO:0000256" key="2">
    <source>
        <dbReference type="ARBA" id="ARBA00022448"/>
    </source>
</evidence>
<dbReference type="Pfam" id="PF07715">
    <property type="entry name" value="Plug"/>
    <property type="match status" value="1"/>
</dbReference>
<dbReference type="AlphaFoldDB" id="A0A370G372"/>
<dbReference type="InterPro" id="IPR012910">
    <property type="entry name" value="Plug_dom"/>
</dbReference>
<accession>A0A370G372</accession>
<dbReference type="InterPro" id="IPR037066">
    <property type="entry name" value="Plug_dom_sf"/>
</dbReference>
<feature type="region of interest" description="Disordered" evidence="10">
    <location>
        <begin position="28"/>
        <end position="72"/>
    </location>
</feature>
<keyword evidence="14" id="KW-0675">Receptor</keyword>
<dbReference type="GO" id="GO:0009279">
    <property type="term" value="C:cell outer membrane"/>
    <property type="evidence" value="ECO:0007669"/>
    <property type="project" value="UniProtKB-SubCell"/>
</dbReference>
<dbReference type="GO" id="GO:0015344">
    <property type="term" value="F:siderophore uptake transmembrane transporter activity"/>
    <property type="evidence" value="ECO:0007669"/>
    <property type="project" value="TreeGrafter"/>
</dbReference>
<dbReference type="InterPro" id="IPR000531">
    <property type="entry name" value="Beta-barrel_TonB"/>
</dbReference>
<keyword evidence="3 8" id="KW-1134">Transmembrane beta strand</keyword>
<sequence length="800" mass="87564">MSRFISRCLQPLPVMTGLALAASAAQAASLDPTTDPHRAHERIDDQKRTRDARSDSTAKHADADKVLAEGSHAPETVTVVGHGFNTLHEPTGLSRMPQDVLHTPQQINVVPQALMKQQNVKSLDEALRNVPGVTSSIGEGAGGMNGDQFLIRGFQAQNDIYEDGLRDFGVYSRDAFNLETVSVIKGPSSEVFGNGTTGGAINMKTKTAGLTDRYAAEFSGGSGSYYRGTLDFNKRLDSSTALRITGMGSENNIVGRDYIYSHRWGIAPSIAFGLGRRTTLVLQYMHQQENSVPDFGVPVVKKPGAAFGAPITEYGIRRTNFYGTNNDQNATNDNMETARFSFRLNKHITFYDDLRGGQYYRTFAASKATCDTTCVNNYFLGNSNAALVARSGPVGAGNGVGPGTYMAPLPYQQTSWSVQNVGSMVADFDTGFLKHQIVAGFDIERVNDVRSQSTYLKAKPYANLVNPNPYVGNLDLVPGEANPGGLVTLGSLGAKPHSNGYGFDTGLFFFDQIWITKWLSVKGGFRWDRWQTSYNLTGGNVAKNPDIHFHNVSSVFNPNVSLVLTPDEHQTYYFTWANSTTPMGMYVTNGSVPIRPGTNSYASPEKANLYEVGAKYSAFHDRIGFTASLFRLEKGNAMNADPVTGEILGSSDRQRNQGLELSVGGMVMRGWNVSATYALYDSDTTSSATKANLGRQVQYVPHNQATLWSVYEAFPDKPYNIAFGGGLTWRQHVWLDAANTMRAPANLDFDAVLSHHFNDHWKIAMNGYNLANRLNYQSLFSNRATPTAGRTFMGQLSFTY</sequence>
<evidence type="ECO:0000256" key="8">
    <source>
        <dbReference type="PROSITE-ProRule" id="PRU01360"/>
    </source>
</evidence>
<evidence type="ECO:0000259" key="12">
    <source>
        <dbReference type="Pfam" id="PF00593"/>
    </source>
</evidence>
<keyword evidence="15" id="KW-1185">Reference proteome</keyword>
<gene>
    <name evidence="14" type="ORF">C7453_10790</name>
</gene>
<proteinExistence type="inferred from homology"/>
<evidence type="ECO:0000256" key="11">
    <source>
        <dbReference type="SAM" id="SignalP"/>
    </source>
</evidence>
<feature type="compositionally biased region" description="Basic and acidic residues" evidence="10">
    <location>
        <begin position="34"/>
        <end position="67"/>
    </location>
</feature>
<protein>
    <submittedName>
        <fullName evidence="14">Catecholate siderophore receptor</fullName>
    </submittedName>
</protein>
<name>A0A370G372_GLULI</name>
<dbReference type="InterPro" id="IPR039426">
    <property type="entry name" value="TonB-dep_rcpt-like"/>
</dbReference>
<dbReference type="Pfam" id="PF00593">
    <property type="entry name" value="TonB_dep_Rec_b-barrel"/>
    <property type="match status" value="1"/>
</dbReference>
<dbReference type="PANTHER" id="PTHR32552">
    <property type="entry name" value="FERRICHROME IRON RECEPTOR-RELATED"/>
    <property type="match status" value="1"/>
</dbReference>
<comment type="similarity">
    <text evidence="8 9">Belongs to the TonB-dependent receptor family.</text>
</comment>
<evidence type="ECO:0000256" key="10">
    <source>
        <dbReference type="SAM" id="MobiDB-lite"/>
    </source>
</evidence>
<dbReference type="SUPFAM" id="SSF56935">
    <property type="entry name" value="Porins"/>
    <property type="match status" value="1"/>
</dbReference>